<keyword evidence="10" id="KW-1185">Reference proteome</keyword>
<dbReference type="InterPro" id="IPR036291">
    <property type="entry name" value="NAD(P)-bd_dom_sf"/>
</dbReference>
<dbReference type="Gene3D" id="3.40.50.720">
    <property type="entry name" value="NAD(P)-binding Rossmann-like Domain"/>
    <property type="match status" value="1"/>
</dbReference>
<dbReference type="PANTHER" id="PTHR11645">
    <property type="entry name" value="PYRROLINE-5-CARBOXYLATE REDUCTASE"/>
    <property type="match status" value="1"/>
</dbReference>
<evidence type="ECO:0000313" key="9">
    <source>
        <dbReference type="EMBL" id="MEN1761864.1"/>
    </source>
</evidence>
<feature type="domain" description="Pyrroline-5-carboxylate reductase dimerisation" evidence="8">
    <location>
        <begin position="163"/>
        <end position="267"/>
    </location>
</feature>
<dbReference type="SUPFAM" id="SSF48179">
    <property type="entry name" value="6-phosphogluconate dehydrogenase C-terminal domain-like"/>
    <property type="match status" value="1"/>
</dbReference>
<dbReference type="InterPro" id="IPR008927">
    <property type="entry name" value="6-PGluconate_DH-like_C_sf"/>
</dbReference>
<dbReference type="EMBL" id="JBCITM010000022">
    <property type="protein sequence ID" value="MEN1761864.1"/>
    <property type="molecule type" value="Genomic_DNA"/>
</dbReference>
<gene>
    <name evidence="5 9" type="primary">proC</name>
    <name evidence="9" type="ORF">AAIG11_15360</name>
</gene>
<keyword evidence="3 5" id="KW-0521">NADP</keyword>
<dbReference type="Pfam" id="PF03807">
    <property type="entry name" value="F420_oxidored"/>
    <property type="match status" value="1"/>
</dbReference>
<evidence type="ECO:0000256" key="5">
    <source>
        <dbReference type="HAMAP-Rule" id="MF_01925"/>
    </source>
</evidence>
<evidence type="ECO:0000256" key="3">
    <source>
        <dbReference type="ARBA" id="ARBA00022857"/>
    </source>
</evidence>
<evidence type="ECO:0000259" key="7">
    <source>
        <dbReference type="Pfam" id="PF03807"/>
    </source>
</evidence>
<dbReference type="HAMAP" id="MF_01925">
    <property type="entry name" value="P5C_reductase"/>
    <property type="match status" value="1"/>
</dbReference>
<feature type="domain" description="Pyrroline-5-carboxylate reductase catalytic N-terminal" evidence="7">
    <location>
        <begin position="6"/>
        <end position="100"/>
    </location>
</feature>
<comment type="function">
    <text evidence="5">Catalyzes the reduction of 1-pyrroline-5-carboxylate (PCA) to L-proline.</text>
</comment>
<evidence type="ECO:0000256" key="6">
    <source>
        <dbReference type="NCBIfam" id="TIGR00112"/>
    </source>
</evidence>
<dbReference type="Pfam" id="PF14748">
    <property type="entry name" value="P5CR_dimer"/>
    <property type="match status" value="1"/>
</dbReference>
<comment type="pathway">
    <text evidence="5">Amino-acid biosynthesis; L-proline biosynthesis; L-proline from L-glutamate 5-semialdehyde: step 1/1.</text>
</comment>
<comment type="catalytic activity">
    <reaction evidence="5">
        <text>L-proline + NAD(+) = (S)-1-pyrroline-5-carboxylate + NADH + 2 H(+)</text>
        <dbReference type="Rhea" id="RHEA:14105"/>
        <dbReference type="ChEBI" id="CHEBI:15378"/>
        <dbReference type="ChEBI" id="CHEBI:17388"/>
        <dbReference type="ChEBI" id="CHEBI:57540"/>
        <dbReference type="ChEBI" id="CHEBI:57945"/>
        <dbReference type="ChEBI" id="CHEBI:60039"/>
        <dbReference type="EC" id="1.5.1.2"/>
    </reaction>
</comment>
<dbReference type="Gene3D" id="1.10.3730.10">
    <property type="entry name" value="ProC C-terminal domain-like"/>
    <property type="match status" value="1"/>
</dbReference>
<evidence type="ECO:0000259" key="8">
    <source>
        <dbReference type="Pfam" id="PF14748"/>
    </source>
</evidence>
<organism evidence="9 10">
    <name type="scientific">Anoxynatronum sibiricum</name>
    <dbReference type="NCBI Taxonomy" id="210623"/>
    <lineage>
        <taxon>Bacteria</taxon>
        <taxon>Bacillati</taxon>
        <taxon>Bacillota</taxon>
        <taxon>Clostridia</taxon>
        <taxon>Eubacteriales</taxon>
        <taxon>Clostridiaceae</taxon>
        <taxon>Anoxynatronum</taxon>
    </lineage>
</organism>
<reference evidence="9 10" key="1">
    <citation type="submission" date="2024-04" db="EMBL/GenBank/DDBJ databases">
        <title>Genome sequencing and metabolic network reconstruction of aminoacids and betaine degradation by Anoxynatronum sibiricum.</title>
        <authorList>
            <person name="Detkova E.N."/>
            <person name="Boltjanskaja Y.V."/>
            <person name="Mardanov A.V."/>
            <person name="Kevbrin V."/>
        </authorList>
    </citation>
    <scope>NUCLEOTIDE SEQUENCE [LARGE SCALE GENOMIC DNA]</scope>
    <source>
        <strain evidence="9 10">Z-7981</strain>
    </source>
</reference>
<comment type="similarity">
    <text evidence="1 5">Belongs to the pyrroline-5-carboxylate reductase family.</text>
</comment>
<dbReference type="EC" id="1.5.1.2" evidence="5 6"/>
<keyword evidence="4 5" id="KW-0560">Oxidoreductase</keyword>
<dbReference type="InterPro" id="IPR028939">
    <property type="entry name" value="P5C_Rdtase_cat_N"/>
</dbReference>
<protein>
    <recommendedName>
        <fullName evidence="5 6">Pyrroline-5-carboxylate reductase</fullName>
        <shortName evidence="5">P5C reductase</shortName>
        <shortName evidence="5">P5CR</shortName>
        <ecNumber evidence="5 6">1.5.1.2</ecNumber>
    </recommendedName>
    <alternativeName>
        <fullName evidence="5">PCA reductase</fullName>
    </alternativeName>
</protein>
<proteinExistence type="inferred from homology"/>
<keyword evidence="5" id="KW-0028">Amino-acid biosynthesis</keyword>
<comment type="subcellular location">
    <subcellularLocation>
        <location evidence="5">Cytoplasm</location>
    </subcellularLocation>
</comment>
<evidence type="ECO:0000256" key="4">
    <source>
        <dbReference type="ARBA" id="ARBA00023002"/>
    </source>
</evidence>
<dbReference type="InterPro" id="IPR029036">
    <property type="entry name" value="P5CR_dimer"/>
</dbReference>
<dbReference type="GO" id="GO:0004735">
    <property type="term" value="F:pyrroline-5-carboxylate reductase activity"/>
    <property type="evidence" value="ECO:0007669"/>
    <property type="project" value="UniProtKB-EC"/>
</dbReference>
<dbReference type="PANTHER" id="PTHR11645:SF0">
    <property type="entry name" value="PYRROLINE-5-CARBOXYLATE REDUCTASE 3"/>
    <property type="match status" value="1"/>
</dbReference>
<dbReference type="NCBIfam" id="TIGR00112">
    <property type="entry name" value="proC"/>
    <property type="match status" value="1"/>
</dbReference>
<dbReference type="PIRSF" id="PIRSF000193">
    <property type="entry name" value="Pyrrol-5-carb_rd"/>
    <property type="match status" value="1"/>
</dbReference>
<evidence type="ECO:0000313" key="10">
    <source>
        <dbReference type="Proteomes" id="UP001407405"/>
    </source>
</evidence>
<dbReference type="InterPro" id="IPR000304">
    <property type="entry name" value="Pyrroline-COOH_reductase"/>
</dbReference>
<comment type="caution">
    <text evidence="9">The sequence shown here is derived from an EMBL/GenBank/DDBJ whole genome shotgun (WGS) entry which is preliminary data.</text>
</comment>
<evidence type="ECO:0000256" key="2">
    <source>
        <dbReference type="ARBA" id="ARBA00022650"/>
    </source>
</evidence>
<evidence type="ECO:0000256" key="1">
    <source>
        <dbReference type="ARBA" id="ARBA00005525"/>
    </source>
</evidence>
<comment type="catalytic activity">
    <reaction evidence="5">
        <text>L-proline + NADP(+) = (S)-1-pyrroline-5-carboxylate + NADPH + 2 H(+)</text>
        <dbReference type="Rhea" id="RHEA:14109"/>
        <dbReference type="ChEBI" id="CHEBI:15378"/>
        <dbReference type="ChEBI" id="CHEBI:17388"/>
        <dbReference type="ChEBI" id="CHEBI:57783"/>
        <dbReference type="ChEBI" id="CHEBI:58349"/>
        <dbReference type="ChEBI" id="CHEBI:60039"/>
        <dbReference type="EC" id="1.5.1.2"/>
    </reaction>
</comment>
<accession>A0ABU9VXP0</accession>
<dbReference type="SUPFAM" id="SSF51735">
    <property type="entry name" value="NAD(P)-binding Rossmann-fold domains"/>
    <property type="match status" value="1"/>
</dbReference>
<dbReference type="Proteomes" id="UP001407405">
    <property type="component" value="Unassembled WGS sequence"/>
</dbReference>
<name>A0ABU9VXP0_9CLOT</name>
<sequence length="291" mass="31158">MQEKHIGFIGAGNMAKALIQGMVTSGQFDPAHIRFNDKLQSEHHPLEIAGQSIVSMDKEGLVAWSDVLVLAVKPQDLFNLLSEINPLAKERKLFISIAAGIDLAGLTQRLSDGHPVVRAMPNTSARVLASATALTGNAAVTTEDMALAERIFQCVGAVVQVEESQMPGVTGLSGSGPAYVYAFLRAMIEGGVSLGLSRETASQLAIQTLRGAVEMAAASEDDLDTLIRQICSPNGTTLAGMKVLETRHFQEHVMEAIQASAQRSEELRRELQADIREQGDVTGAQDIGNRK</sequence>
<dbReference type="RefSeq" id="WP_343187144.1">
    <property type="nucleotide sequence ID" value="NZ_JBCITM010000022.1"/>
</dbReference>
<keyword evidence="2 5" id="KW-0641">Proline biosynthesis</keyword>
<keyword evidence="5" id="KW-0963">Cytoplasm</keyword>